<name>A0A849BUQ8_9ACTN</name>
<evidence type="ECO:0000256" key="4">
    <source>
        <dbReference type="ARBA" id="ARBA00023163"/>
    </source>
</evidence>
<dbReference type="PANTHER" id="PTHR30346:SF29">
    <property type="entry name" value="LYSR SUBSTRATE-BINDING"/>
    <property type="match status" value="1"/>
</dbReference>
<keyword evidence="7" id="KW-1185">Reference proteome</keyword>
<organism evidence="6 7">
    <name type="scientific">Pseudokineococcus marinus</name>
    <dbReference type="NCBI Taxonomy" id="351215"/>
    <lineage>
        <taxon>Bacteria</taxon>
        <taxon>Bacillati</taxon>
        <taxon>Actinomycetota</taxon>
        <taxon>Actinomycetes</taxon>
        <taxon>Kineosporiales</taxon>
        <taxon>Kineosporiaceae</taxon>
        <taxon>Pseudokineococcus</taxon>
    </lineage>
</organism>
<evidence type="ECO:0000313" key="6">
    <source>
        <dbReference type="EMBL" id="NNH23236.1"/>
    </source>
</evidence>
<keyword evidence="2" id="KW-0805">Transcription regulation</keyword>
<evidence type="ECO:0000313" key="7">
    <source>
        <dbReference type="Proteomes" id="UP000555552"/>
    </source>
</evidence>
<reference evidence="6 7" key="1">
    <citation type="submission" date="2020-05" db="EMBL/GenBank/DDBJ databases">
        <title>MicrobeNet Type strains.</title>
        <authorList>
            <person name="Nicholson A.C."/>
        </authorList>
    </citation>
    <scope>NUCLEOTIDE SEQUENCE [LARGE SCALE GENOMIC DNA]</scope>
    <source>
        <strain evidence="6 7">JCM 14547</strain>
    </source>
</reference>
<dbReference type="GO" id="GO:0003700">
    <property type="term" value="F:DNA-binding transcription factor activity"/>
    <property type="evidence" value="ECO:0007669"/>
    <property type="project" value="TreeGrafter"/>
</dbReference>
<protein>
    <submittedName>
        <fullName evidence="6">LysR family transcriptional regulator</fullName>
    </submittedName>
</protein>
<dbReference type="EMBL" id="JABEMA010000113">
    <property type="protein sequence ID" value="NNH23236.1"/>
    <property type="molecule type" value="Genomic_DNA"/>
</dbReference>
<dbReference type="InterPro" id="IPR005119">
    <property type="entry name" value="LysR_subst-bd"/>
</dbReference>
<comment type="caution">
    <text evidence="6">The sequence shown here is derived from an EMBL/GenBank/DDBJ whole genome shotgun (WGS) entry which is preliminary data.</text>
</comment>
<evidence type="ECO:0000259" key="5">
    <source>
        <dbReference type="Pfam" id="PF03466"/>
    </source>
</evidence>
<evidence type="ECO:0000256" key="1">
    <source>
        <dbReference type="ARBA" id="ARBA00009437"/>
    </source>
</evidence>
<dbReference type="RefSeq" id="WP_171203058.1">
    <property type="nucleotide sequence ID" value="NZ_JABEMA010000113.1"/>
</dbReference>
<evidence type="ECO:0000256" key="2">
    <source>
        <dbReference type="ARBA" id="ARBA00023015"/>
    </source>
</evidence>
<keyword evidence="4" id="KW-0804">Transcription</keyword>
<proteinExistence type="inferred from homology"/>
<sequence length="207" mass="21394">EVAVAAFPTATALVLPEALAALAATAPDLDVRLAELEPPEAEDAVRAGRADVALVFRHVGDPEPVPGDLLRRPLSSHAVHAVVRAGAPRPTRLGDLADERWVAGCPRCRAHLVRAAAASGFAPDVRLATDDHVAVQRLVAAGLGVALLPVWALRAAALPGVSTGPLDGVDDRVVEVLLRPEARRVPAVRALVAELERVARAVDGGGA</sequence>
<comment type="similarity">
    <text evidence="1">Belongs to the LysR transcriptional regulatory family.</text>
</comment>
<keyword evidence="3" id="KW-0238">DNA-binding</keyword>
<dbReference type="Pfam" id="PF03466">
    <property type="entry name" value="LysR_substrate"/>
    <property type="match status" value="1"/>
</dbReference>
<gene>
    <name evidence="6" type="ORF">HLB09_09055</name>
</gene>
<dbReference type="GO" id="GO:0032993">
    <property type="term" value="C:protein-DNA complex"/>
    <property type="evidence" value="ECO:0007669"/>
    <property type="project" value="TreeGrafter"/>
</dbReference>
<dbReference type="Gene3D" id="3.40.190.10">
    <property type="entry name" value="Periplasmic binding protein-like II"/>
    <property type="match status" value="2"/>
</dbReference>
<dbReference type="Proteomes" id="UP000555552">
    <property type="component" value="Unassembled WGS sequence"/>
</dbReference>
<feature type="non-terminal residue" evidence="6">
    <location>
        <position position="1"/>
    </location>
</feature>
<dbReference type="AlphaFoldDB" id="A0A849BUQ8"/>
<dbReference type="SUPFAM" id="SSF53850">
    <property type="entry name" value="Periplasmic binding protein-like II"/>
    <property type="match status" value="1"/>
</dbReference>
<feature type="domain" description="LysR substrate-binding" evidence="5">
    <location>
        <begin position="2"/>
        <end position="198"/>
    </location>
</feature>
<evidence type="ECO:0000256" key="3">
    <source>
        <dbReference type="ARBA" id="ARBA00023125"/>
    </source>
</evidence>
<accession>A0A849BUQ8</accession>
<dbReference type="PANTHER" id="PTHR30346">
    <property type="entry name" value="TRANSCRIPTIONAL DUAL REGULATOR HCAR-RELATED"/>
    <property type="match status" value="1"/>
</dbReference>
<dbReference type="GO" id="GO:0003677">
    <property type="term" value="F:DNA binding"/>
    <property type="evidence" value="ECO:0007669"/>
    <property type="project" value="UniProtKB-KW"/>
</dbReference>